<dbReference type="EMBL" id="GG665093">
    <property type="protein sequence ID" value="KNG75832.1"/>
    <property type="molecule type" value="Genomic_DNA"/>
</dbReference>
<dbReference type="InterPro" id="IPR029211">
    <property type="entry name" value="PfEMP1_ATS"/>
</dbReference>
<dbReference type="InterPro" id="IPR044932">
    <property type="entry name" value="PfEMP1_ATS_sf"/>
</dbReference>
<dbReference type="InterPro" id="IPR041480">
    <property type="entry name" value="CIDR1_gamma"/>
</dbReference>
<feature type="domain" description="Plasmodium falciparum erythrocyte membrane protein 1 acidic terminal segment" evidence="4">
    <location>
        <begin position="656"/>
        <end position="1078"/>
    </location>
</feature>
<feature type="compositionally biased region" description="Pro residues" evidence="1">
    <location>
        <begin position="625"/>
        <end position="637"/>
    </location>
</feature>
<evidence type="ECO:0000259" key="5">
    <source>
        <dbReference type="Pfam" id="PF18562"/>
    </source>
</evidence>
<dbReference type="Gene3D" id="1.10.1900.40">
    <property type="entry name" value="Acidic terminal segments, variant surface antigen of PfEMP1"/>
    <property type="match status" value="2"/>
</dbReference>
<feature type="domain" description="Duffy-binding-like" evidence="6">
    <location>
        <begin position="126"/>
        <end position="267"/>
    </location>
</feature>
<accession>A0A0L1I8J0</accession>
<dbReference type="InterPro" id="IPR004258">
    <property type="entry name" value="DBL"/>
</dbReference>
<evidence type="ECO:0000313" key="7">
    <source>
        <dbReference type="EMBL" id="KNG75832.1"/>
    </source>
</evidence>
<proteinExistence type="predicted"/>
<feature type="domain" description="Duffy-binding-like" evidence="2">
    <location>
        <begin position="381"/>
        <end position="525"/>
    </location>
</feature>
<dbReference type="GO" id="GO:0046789">
    <property type="term" value="F:host cell surface receptor binding"/>
    <property type="evidence" value="ECO:0007669"/>
    <property type="project" value="InterPro"/>
</dbReference>
<feature type="domain" description="Duffy-antigen binding" evidence="3">
    <location>
        <begin position="1"/>
        <end position="114"/>
    </location>
</feature>
<organism evidence="7 8">
    <name type="scientific">Plasmodium falciparum IGH-CR14</name>
    <dbReference type="NCBI Taxonomy" id="580059"/>
    <lineage>
        <taxon>Eukaryota</taxon>
        <taxon>Sar</taxon>
        <taxon>Alveolata</taxon>
        <taxon>Apicomplexa</taxon>
        <taxon>Aconoidasida</taxon>
        <taxon>Haemosporida</taxon>
        <taxon>Plasmodiidae</taxon>
        <taxon>Plasmodium</taxon>
        <taxon>Plasmodium (Laverania)</taxon>
    </lineage>
</organism>
<evidence type="ECO:0000313" key="8">
    <source>
        <dbReference type="Proteomes" id="UP000054562"/>
    </source>
</evidence>
<dbReference type="FunFam" id="1.20.58.1930:FF:000001">
    <property type="entry name" value="Erythrocyte membrane protein 1, PfEMP1"/>
    <property type="match status" value="1"/>
</dbReference>
<evidence type="ECO:0000259" key="3">
    <source>
        <dbReference type="Pfam" id="PF05424"/>
    </source>
</evidence>
<protein>
    <submittedName>
        <fullName evidence="7">Erythrocyte membrane protein 1</fullName>
    </submittedName>
</protein>
<reference evidence="8" key="2">
    <citation type="submission" date="2015-07" db="EMBL/GenBank/DDBJ databases">
        <title>The genome sequence of Plasmodium falciparum IGH-CR14.</title>
        <authorList>
            <consortium name="The Broad Institute Genome Sequencing Platform"/>
            <person name="Volkman S.K."/>
            <person name="Neafsey D.E."/>
            <person name="Dash A.P."/>
            <person name="Chitnis C.E."/>
            <person name="Hartl D.L."/>
            <person name="Young S.K."/>
            <person name="Kodira C.D."/>
            <person name="Zeng Q."/>
            <person name="Koehrsen M."/>
            <person name="Godfrey P."/>
            <person name="Alvarado L."/>
            <person name="Berlin A."/>
            <person name="Borenstein D."/>
            <person name="Chen Z."/>
            <person name="Engels R."/>
            <person name="Freedman E."/>
            <person name="Gellesch M."/>
            <person name="Goldberg J."/>
            <person name="Griggs A."/>
            <person name="Gujja S."/>
            <person name="Heiman D."/>
            <person name="Hepburn T."/>
            <person name="Howarth C."/>
            <person name="Jen D."/>
            <person name="Larson L."/>
            <person name="Lewis B."/>
            <person name="Mehta T."/>
            <person name="Park D."/>
            <person name="Pearson M."/>
            <person name="Roberts A."/>
            <person name="Saif S."/>
            <person name="Shea T."/>
            <person name="Shenoy N."/>
            <person name="Sisk P."/>
            <person name="Stolte C."/>
            <person name="Sykes S."/>
            <person name="Walk T."/>
            <person name="White J."/>
            <person name="Yandava C."/>
            <person name="Wirth D.F."/>
            <person name="Nusbaum C."/>
            <person name="Birren B."/>
        </authorList>
    </citation>
    <scope>NUCLEOTIDE SEQUENCE [LARGE SCALE GENOMIC DNA]</scope>
    <source>
        <strain evidence="8">IGH-CR14</strain>
    </source>
</reference>
<feature type="region of interest" description="Disordered" evidence="1">
    <location>
        <begin position="520"/>
        <end position="647"/>
    </location>
</feature>
<dbReference type="GO" id="GO:0016020">
    <property type="term" value="C:membrane"/>
    <property type="evidence" value="ECO:0007669"/>
    <property type="project" value="InterPro"/>
</dbReference>
<evidence type="ECO:0000259" key="2">
    <source>
        <dbReference type="Pfam" id="PF03011"/>
    </source>
</evidence>
<evidence type="ECO:0000259" key="4">
    <source>
        <dbReference type="Pfam" id="PF15445"/>
    </source>
</evidence>
<gene>
    <name evidence="7" type="ORF">PFMG_02109</name>
</gene>
<dbReference type="Gene3D" id="1.20.1310.20">
    <property type="entry name" value="Duffy-antigen binding domain"/>
    <property type="match status" value="1"/>
</dbReference>
<dbReference type="Pfam" id="PF22672">
    <property type="entry name" value="DBL_C"/>
    <property type="match status" value="1"/>
</dbReference>
<dbReference type="Gene3D" id="1.20.58.830">
    <property type="match status" value="1"/>
</dbReference>
<dbReference type="Pfam" id="PF18562">
    <property type="entry name" value="CIDR1_gamma"/>
    <property type="match status" value="1"/>
</dbReference>
<evidence type="ECO:0000256" key="1">
    <source>
        <dbReference type="SAM" id="MobiDB-lite"/>
    </source>
</evidence>
<dbReference type="FunFam" id="1.10.1900.40:FF:000001">
    <property type="entry name" value="Erythrocyte membrane protein 1"/>
    <property type="match status" value="1"/>
</dbReference>
<name>A0A0L1I8J0_PLAFA</name>
<feature type="compositionally biased region" description="Polar residues" evidence="1">
    <location>
        <begin position="810"/>
        <end position="824"/>
    </location>
</feature>
<feature type="compositionally biased region" description="Acidic residues" evidence="1">
    <location>
        <begin position="541"/>
        <end position="551"/>
    </location>
</feature>
<feature type="domain" description="Cysteine-rich interdomain region 1 gamma" evidence="5">
    <location>
        <begin position="311"/>
        <end position="364"/>
    </location>
</feature>
<evidence type="ECO:0000259" key="6">
    <source>
        <dbReference type="Pfam" id="PF22672"/>
    </source>
</evidence>
<reference evidence="8" key="1">
    <citation type="submission" date="2015-07" db="EMBL/GenBank/DDBJ databases">
        <title>Annotation of Plasmodium falciparum IGH-CR14.</title>
        <authorList>
            <consortium name="The Broad Institute Genome Sequencing Platform"/>
            <person name="Volkman S.K."/>
            <person name="Neafsey D.E."/>
            <person name="Dash A.P."/>
            <person name="Chitnis C.E."/>
            <person name="Hartl D.L."/>
            <person name="Young S.K."/>
            <person name="Zeng Q."/>
            <person name="Koehrsen M."/>
            <person name="Alvarado L."/>
            <person name="Berlin A."/>
            <person name="Borenstein D."/>
            <person name="Chapman S.B."/>
            <person name="Chen Z."/>
            <person name="Engels R."/>
            <person name="Freedman E."/>
            <person name="Gellesch M."/>
            <person name="Goldberg J."/>
            <person name="Griggs A."/>
            <person name="Gujja S."/>
            <person name="Heilman E.R."/>
            <person name="Heiman D.I."/>
            <person name="Howarth C."/>
            <person name="Jen D."/>
            <person name="Larson L."/>
            <person name="Mehta T."/>
            <person name="Neiman D."/>
            <person name="Park D."/>
            <person name="Pearson M."/>
            <person name="Roberts A."/>
            <person name="Saif S."/>
            <person name="Shea T."/>
            <person name="Shenoy N."/>
            <person name="Sisk P."/>
            <person name="Stolte C."/>
            <person name="Sykes S."/>
            <person name="Walk T."/>
            <person name="White J."/>
            <person name="Yandava C."/>
            <person name="Haas B."/>
            <person name="Henn M.R."/>
            <person name="Nusbaum C."/>
            <person name="Birren B."/>
        </authorList>
    </citation>
    <scope>NUCLEOTIDE SEQUENCE [LARGE SCALE GENOMIC DNA]</scope>
    <source>
        <strain evidence="8">IGH-CR14</strain>
    </source>
</reference>
<dbReference type="SUPFAM" id="SSF140924">
    <property type="entry name" value="Duffy binding domain-like"/>
    <property type="match status" value="2"/>
</dbReference>
<dbReference type="InterPro" id="IPR054595">
    <property type="entry name" value="DBL_C"/>
</dbReference>
<dbReference type="InterPro" id="IPR008602">
    <property type="entry name" value="Duffy-antigen-binding"/>
</dbReference>
<dbReference type="Pfam" id="PF15445">
    <property type="entry name" value="ATS"/>
    <property type="match status" value="1"/>
</dbReference>
<dbReference type="Pfam" id="PF05424">
    <property type="entry name" value="Duffy_binding"/>
    <property type="match status" value="1"/>
</dbReference>
<dbReference type="AlphaFoldDB" id="A0A0L1I8J0"/>
<feature type="compositionally biased region" description="Basic and acidic residues" evidence="1">
    <location>
        <begin position="583"/>
        <end position="593"/>
    </location>
</feature>
<feature type="compositionally biased region" description="Low complexity" evidence="1">
    <location>
        <begin position="602"/>
        <end position="614"/>
    </location>
</feature>
<dbReference type="Proteomes" id="UP000054562">
    <property type="component" value="Unassembled WGS sequence"/>
</dbReference>
<sequence length="1078" mass="123220">MFYTLGDYRDILIGKDVCSSNDMQKIKSNIDNVFTNSSRQHSIGDKNGNEERAKWWTDNANRIWNGMICALSYDTEKQNVIEGVYEKLTTDTTYKYNDVTISCGPSNGTTLSDFSCRPTFFRWLEEWADEFCRKKKHKLDIIENECRGKNGVEKNCSGDGFECKEMCPCKDGSFETLKCPSCANSCRSYRKWINKKKEEFDKQDKIYKNEIEDAKLNYHDNGFCKTLKEKYSTLTEFLSSLKGPCCKTNTVDTSINFKDTKETFKHATNCNPCSEFKINCRNGKCIGGTQNECNGKTVITVDDIKKMRNSTDDVSMLVSDDNTNGFEGDGLRDACGSAGIFEGIRKDVWTCGEVCGVDICSLKKKDNNGEEGDEHIIIKELLKRWLEYFLEDYNKINKKLKPCINNSDGSKCIKDYDKKFKCIDEWIKLKQQEWEKIKKDYLDKYKSEDSDTSNMVKSFLGQKPFYNEILKAIKPCKELNDFESKQCNVTANSGSGNPEKKDIVQCFLEKLKDKINKCKAQHDKNSVENGGKSCTPLDNTTLEEEPIEEEDPEKKIGQRPSFCPDMKEPKKENDEEVGTCGETDEKKKPKAEGEGSGSVDGPAEPAADSSPSSESSEETDKQKPVPKPPSQPQPPPQVDENPFNNPHVKTALMSSTIMWSIGIGFAAFTYFYLKKKPKSPVDLLRVLDIHKGDYDIPTQKSPNKYIPYASQRYKGKTYIYMEGDTSGDEDKYIGNISSSDITSSESEYEEMDINDIYPYTSPKYKTLIEVVLEPTKRDTFNTPSADTPTNKFTDEEWNQLKDDFISQYLPNTEPNNNYRSGNSPTNTNNTTTSHDNMGEKPFIMSIHDRNLYTGEEISYNINMSTNTNNDIPKYVSNNVYSGIDLINDTLSGNKHIDIYDEVLKRKENELYGTNYKKNTSNNSVAKNTNNDPIMNQLDLLHKWLDRHRDMCEKWNTKEELLDKLNEQWNKDNNSGDIPNDNKTLNTDVSIQIDIDENKGKKEFSNMDTILDDMEDDIYYDVNDNDDDNDQPSVYDIPMDHNKVDVDVPKKVHIEMKILNNTSNGSLEQQFPISDVWNI</sequence>
<dbReference type="Pfam" id="PF03011">
    <property type="entry name" value="PFEMP"/>
    <property type="match status" value="1"/>
</dbReference>
<dbReference type="InterPro" id="IPR042202">
    <property type="entry name" value="Duffy-ag-bd_sf"/>
</dbReference>
<feature type="region of interest" description="Disordered" evidence="1">
    <location>
        <begin position="810"/>
        <end position="835"/>
    </location>
</feature>
<dbReference type="Gene3D" id="1.20.58.1930">
    <property type="match status" value="1"/>
</dbReference>